<sequence length="131" mass="14579">MEASRGLPPTGADSAHGLTLQKVSVHTKGTKAIWAMRLRYIQRQWGLIHAVQPSQGHLLLVRVSGRGDPLYLQEPPTSKMQAFGGRKRRVTGFDRYGMVADLSAVKHTEELKKPEIKRPKIKSADARRVTA</sequence>
<dbReference type="AlphaFoldDB" id="A0A9N7TY11"/>
<name>A0A9N7TY11_PLEPL</name>
<reference evidence="1" key="1">
    <citation type="submission" date="2020-03" db="EMBL/GenBank/DDBJ databases">
        <authorList>
            <person name="Weist P."/>
        </authorList>
    </citation>
    <scope>NUCLEOTIDE SEQUENCE</scope>
</reference>
<organism evidence="1 2">
    <name type="scientific">Pleuronectes platessa</name>
    <name type="common">European plaice</name>
    <dbReference type="NCBI Taxonomy" id="8262"/>
    <lineage>
        <taxon>Eukaryota</taxon>
        <taxon>Metazoa</taxon>
        <taxon>Chordata</taxon>
        <taxon>Craniata</taxon>
        <taxon>Vertebrata</taxon>
        <taxon>Euteleostomi</taxon>
        <taxon>Actinopterygii</taxon>
        <taxon>Neopterygii</taxon>
        <taxon>Teleostei</taxon>
        <taxon>Neoteleostei</taxon>
        <taxon>Acanthomorphata</taxon>
        <taxon>Carangaria</taxon>
        <taxon>Pleuronectiformes</taxon>
        <taxon>Pleuronectoidei</taxon>
        <taxon>Pleuronectidae</taxon>
        <taxon>Pleuronectes</taxon>
    </lineage>
</organism>
<evidence type="ECO:0000313" key="2">
    <source>
        <dbReference type="Proteomes" id="UP001153269"/>
    </source>
</evidence>
<accession>A0A9N7TY11</accession>
<dbReference type="EMBL" id="CADEAL010000510">
    <property type="protein sequence ID" value="CAB1421206.1"/>
    <property type="molecule type" value="Genomic_DNA"/>
</dbReference>
<proteinExistence type="predicted"/>
<comment type="caution">
    <text evidence="1">The sequence shown here is derived from an EMBL/GenBank/DDBJ whole genome shotgun (WGS) entry which is preliminary data.</text>
</comment>
<keyword evidence="2" id="KW-1185">Reference proteome</keyword>
<evidence type="ECO:0000313" key="1">
    <source>
        <dbReference type="EMBL" id="CAB1421206.1"/>
    </source>
</evidence>
<gene>
    <name evidence="1" type="ORF">PLEPLA_LOCUS9088</name>
</gene>
<protein>
    <submittedName>
        <fullName evidence="1">Uncharacterized protein</fullName>
    </submittedName>
</protein>
<dbReference type="Proteomes" id="UP001153269">
    <property type="component" value="Unassembled WGS sequence"/>
</dbReference>